<evidence type="ECO:0000313" key="3">
    <source>
        <dbReference type="Proteomes" id="UP000319986"/>
    </source>
</evidence>
<dbReference type="AlphaFoldDB" id="A0A4Y4C1C2"/>
<name>A0A4Y4C1C2_9CORY</name>
<protein>
    <submittedName>
        <fullName evidence="2">Uncharacterized protein</fullName>
    </submittedName>
</protein>
<feature type="compositionally biased region" description="Basic and acidic residues" evidence="1">
    <location>
        <begin position="113"/>
        <end position="124"/>
    </location>
</feature>
<feature type="region of interest" description="Disordered" evidence="1">
    <location>
        <begin position="84"/>
        <end position="124"/>
    </location>
</feature>
<feature type="region of interest" description="Disordered" evidence="1">
    <location>
        <begin position="1"/>
        <end position="29"/>
    </location>
</feature>
<organism evidence="2 3">
    <name type="scientific">Corynebacterium variabile</name>
    <dbReference type="NCBI Taxonomy" id="1727"/>
    <lineage>
        <taxon>Bacteria</taxon>
        <taxon>Bacillati</taxon>
        <taxon>Actinomycetota</taxon>
        <taxon>Actinomycetes</taxon>
        <taxon>Mycobacteriales</taxon>
        <taxon>Corynebacteriaceae</taxon>
        <taxon>Corynebacterium</taxon>
    </lineage>
</organism>
<feature type="compositionally biased region" description="Polar residues" evidence="1">
    <location>
        <begin position="88"/>
        <end position="110"/>
    </location>
</feature>
<accession>A0A4Y4C1C2</accession>
<gene>
    <name evidence="2" type="ORF">CVA01_02510</name>
</gene>
<evidence type="ECO:0000256" key="1">
    <source>
        <dbReference type="SAM" id="MobiDB-lite"/>
    </source>
</evidence>
<sequence length="124" mass="13033">MQQVSEPVGGARQLGIETVPGEDGGVHPQTVGELFQGAAVRDALPVLPPGDGVGEQIPAARPVWDSPRSTLAWCSRRPNAAGSFMVTEGTSHSGTVTPRQSESRSCGSTRQGHHSDKDAERHRG</sequence>
<proteinExistence type="predicted"/>
<comment type="caution">
    <text evidence="2">The sequence shown here is derived from an EMBL/GenBank/DDBJ whole genome shotgun (WGS) entry which is preliminary data.</text>
</comment>
<evidence type="ECO:0000313" key="2">
    <source>
        <dbReference type="EMBL" id="GEC84937.1"/>
    </source>
</evidence>
<dbReference type="Proteomes" id="UP000319986">
    <property type="component" value="Unassembled WGS sequence"/>
</dbReference>
<reference evidence="2 3" key="1">
    <citation type="submission" date="2019-06" db="EMBL/GenBank/DDBJ databases">
        <title>Whole genome shotgun sequence of Corynebacterium variabile NBRC 15286.</title>
        <authorList>
            <person name="Hosoyama A."/>
            <person name="Uohara A."/>
            <person name="Ohji S."/>
            <person name="Ichikawa N."/>
        </authorList>
    </citation>
    <scope>NUCLEOTIDE SEQUENCE [LARGE SCALE GENOMIC DNA]</scope>
    <source>
        <strain evidence="2 3">NBRC 15286</strain>
    </source>
</reference>
<dbReference type="EMBL" id="BJNT01000003">
    <property type="protein sequence ID" value="GEC84937.1"/>
    <property type="molecule type" value="Genomic_DNA"/>
</dbReference>